<feature type="transmembrane region" description="Helical" evidence="1">
    <location>
        <begin position="6"/>
        <end position="27"/>
    </location>
</feature>
<keyword evidence="1" id="KW-1133">Transmembrane helix</keyword>
<feature type="transmembrane region" description="Helical" evidence="1">
    <location>
        <begin position="71"/>
        <end position="92"/>
    </location>
</feature>
<evidence type="ECO:0000313" key="3">
    <source>
        <dbReference type="Proteomes" id="UP000243950"/>
    </source>
</evidence>
<keyword evidence="1" id="KW-0472">Membrane</keyword>
<dbReference type="EMBL" id="FOMO01000006">
    <property type="protein sequence ID" value="SFD96647.1"/>
    <property type="molecule type" value="Genomic_DNA"/>
</dbReference>
<proteinExistence type="predicted"/>
<reference evidence="3" key="1">
    <citation type="submission" date="2016-10" db="EMBL/GenBank/DDBJ databases">
        <authorList>
            <person name="Varghese N."/>
            <person name="Submissions S."/>
        </authorList>
    </citation>
    <scope>NUCLEOTIDE SEQUENCE [LARGE SCALE GENOMIC DNA]</scope>
    <source>
        <strain evidence="3">JCM 2783</strain>
    </source>
</reference>
<dbReference type="Proteomes" id="UP000243950">
    <property type="component" value="Unassembled WGS sequence"/>
</dbReference>
<feature type="transmembrane region" description="Helical" evidence="1">
    <location>
        <begin position="104"/>
        <end position="125"/>
    </location>
</feature>
<sequence>MNDVLLATALLSLALGALSGFAVLTCVDYPEKARALGVINPMRIRQAHIDWIVMGTVMVSTALAVPDMPGWIYALVMFGGVVNPLTFVPMAFSKTVDTTQAFRLVSLVSFTSLSLGLVLAAGHFISTHF</sequence>
<feature type="transmembrane region" description="Helical" evidence="1">
    <location>
        <begin position="48"/>
        <end position="65"/>
    </location>
</feature>
<accession>A0A1I1WN89</accession>
<dbReference type="AlphaFoldDB" id="A0A1I1WN89"/>
<evidence type="ECO:0000313" key="2">
    <source>
        <dbReference type="EMBL" id="SFD96647.1"/>
    </source>
</evidence>
<gene>
    <name evidence="2" type="ORF">SAMN05216372_10677</name>
</gene>
<keyword evidence="1" id="KW-0812">Transmembrane</keyword>
<dbReference type="RefSeq" id="WP_093505250.1">
    <property type="nucleotide sequence ID" value="NZ_BSSG01000006.1"/>
</dbReference>
<name>A0A1I1WN89_PSEOC</name>
<protein>
    <submittedName>
        <fullName evidence="2">Hydroxylaminobenzene mutase</fullName>
    </submittedName>
</protein>
<evidence type="ECO:0000256" key="1">
    <source>
        <dbReference type="SAM" id="Phobius"/>
    </source>
</evidence>
<keyword evidence="3" id="KW-1185">Reference proteome</keyword>
<organism evidence="2 3">
    <name type="scientific">Pseudomonas straminea</name>
    <dbReference type="NCBI Taxonomy" id="47882"/>
    <lineage>
        <taxon>Bacteria</taxon>
        <taxon>Pseudomonadati</taxon>
        <taxon>Pseudomonadota</taxon>
        <taxon>Gammaproteobacteria</taxon>
        <taxon>Pseudomonadales</taxon>
        <taxon>Pseudomonadaceae</taxon>
        <taxon>Phytopseudomonas</taxon>
    </lineage>
</organism>